<sequence length="230" mass="26637">MKIKKYRITFFTFFLVMLFCFVGKSDTDDDYKPSFKPVNIEGLLVATIDEECYDDEGEDDPIVFDLIPNDKNSYNGKTIEIKLSRKDKEKFLKENFKDANKLLGKKIEYAVQPVNVNVSTIGVRLTCGAGFPVYYAEISNVTKLNNSKATFSKNLNDLEDKKYKTEMEKIRPVENTDIKKLPETDAPIWGKTEKGQEFMVINRYGDWYYIIYDYPASTGYIHKSQVEIIK</sequence>
<dbReference type="RefSeq" id="WP_369716299.1">
    <property type="nucleotide sequence ID" value="NZ_CP165647.1"/>
</dbReference>
<keyword evidence="1" id="KW-0732">Signal</keyword>
<proteinExistence type="predicted"/>
<dbReference type="InterPro" id="IPR003646">
    <property type="entry name" value="SH3-like_bac-type"/>
</dbReference>
<dbReference type="Gene3D" id="2.30.30.40">
    <property type="entry name" value="SH3 Domains"/>
    <property type="match status" value="1"/>
</dbReference>
<dbReference type="PROSITE" id="PS51781">
    <property type="entry name" value="SH3B"/>
    <property type="match status" value="1"/>
</dbReference>
<reference evidence="3" key="1">
    <citation type="submission" date="2024-07" db="EMBL/GenBank/DDBJ databases">
        <authorList>
            <person name="Li X.-J."/>
            <person name="Wang X."/>
        </authorList>
    </citation>
    <scope>NUCLEOTIDE SEQUENCE</scope>
    <source>
        <strain evidence="3">HSP-536</strain>
    </source>
</reference>
<dbReference type="AlphaFoldDB" id="A0AB39V5N4"/>
<feature type="chain" id="PRO_5044244216" description="SH3b domain-containing protein" evidence="1">
    <location>
        <begin position="25"/>
        <end position="230"/>
    </location>
</feature>
<evidence type="ECO:0000256" key="1">
    <source>
        <dbReference type="SAM" id="SignalP"/>
    </source>
</evidence>
<feature type="signal peptide" evidence="1">
    <location>
        <begin position="1"/>
        <end position="24"/>
    </location>
</feature>
<dbReference type="EMBL" id="CP165647">
    <property type="protein sequence ID" value="XDU62503.1"/>
    <property type="molecule type" value="Genomic_DNA"/>
</dbReference>
<gene>
    <name evidence="3" type="ORF">AB8B28_01060</name>
</gene>
<dbReference type="KEGG" id="lala:AB8B28_01060"/>
<evidence type="ECO:0000313" key="3">
    <source>
        <dbReference type="EMBL" id="XDU62503.1"/>
    </source>
</evidence>
<evidence type="ECO:0000259" key="2">
    <source>
        <dbReference type="PROSITE" id="PS51781"/>
    </source>
</evidence>
<name>A0AB39V5N4_9FUSO</name>
<accession>A0AB39V5N4</accession>
<protein>
    <recommendedName>
        <fullName evidence="2">SH3b domain-containing protein</fullName>
    </recommendedName>
</protein>
<feature type="domain" description="SH3b" evidence="2">
    <location>
        <begin position="165"/>
        <end position="230"/>
    </location>
</feature>
<organism evidence="3">
    <name type="scientific">Leptotrichia alba</name>
    <dbReference type="NCBI Taxonomy" id="3239304"/>
    <lineage>
        <taxon>Bacteria</taxon>
        <taxon>Fusobacteriati</taxon>
        <taxon>Fusobacteriota</taxon>
        <taxon>Fusobacteriia</taxon>
        <taxon>Fusobacteriales</taxon>
        <taxon>Leptotrichiaceae</taxon>
        <taxon>Leptotrichia</taxon>
    </lineage>
</organism>